<feature type="compositionally biased region" description="Basic and acidic residues" evidence="1">
    <location>
        <begin position="169"/>
        <end position="186"/>
    </location>
</feature>
<evidence type="ECO:0000256" key="1">
    <source>
        <dbReference type="SAM" id="MobiDB-lite"/>
    </source>
</evidence>
<sequence length="229" mass="27216">EMARRKCLESRLSAARTVRNIMGRCESLQMNQSKLRALCALLYSIASEEPKAAFRHKIFEVRKCDDNEREEEKSDHSIIVDCLSDLVMMALGVLIERISDEEPSARRPEERNTPAGNRLRKEVLEIERMILSEEEIKERDLEERKRVEGMLPLEVREKERIRKARSRQKQKEELKRLHEERRKKMEEEEERGWDDMNDEKGETRSNGMKTEPLDDEDQLMNPTRKYLIC</sequence>
<evidence type="ECO:0000313" key="2">
    <source>
        <dbReference type="EMBL" id="GMS84546.1"/>
    </source>
</evidence>
<proteinExistence type="predicted"/>
<keyword evidence="3" id="KW-1185">Reference proteome</keyword>
<dbReference type="Proteomes" id="UP001432027">
    <property type="component" value="Unassembled WGS sequence"/>
</dbReference>
<feature type="non-terminal residue" evidence="2">
    <location>
        <position position="1"/>
    </location>
</feature>
<gene>
    <name evidence="2" type="ORF">PENTCL1PPCAC_6721</name>
</gene>
<name>A0AAV5SYD5_9BILA</name>
<evidence type="ECO:0008006" key="4">
    <source>
        <dbReference type="Google" id="ProtNLM"/>
    </source>
</evidence>
<dbReference type="AlphaFoldDB" id="A0AAV5SYD5"/>
<reference evidence="2" key="1">
    <citation type="submission" date="2023-10" db="EMBL/GenBank/DDBJ databases">
        <title>Genome assembly of Pristionchus species.</title>
        <authorList>
            <person name="Yoshida K."/>
            <person name="Sommer R.J."/>
        </authorList>
    </citation>
    <scope>NUCLEOTIDE SEQUENCE</scope>
    <source>
        <strain evidence="2">RS0144</strain>
    </source>
</reference>
<accession>A0AAV5SYD5</accession>
<evidence type="ECO:0000313" key="3">
    <source>
        <dbReference type="Proteomes" id="UP001432027"/>
    </source>
</evidence>
<organism evidence="2 3">
    <name type="scientific">Pristionchus entomophagus</name>
    <dbReference type="NCBI Taxonomy" id="358040"/>
    <lineage>
        <taxon>Eukaryota</taxon>
        <taxon>Metazoa</taxon>
        <taxon>Ecdysozoa</taxon>
        <taxon>Nematoda</taxon>
        <taxon>Chromadorea</taxon>
        <taxon>Rhabditida</taxon>
        <taxon>Rhabditina</taxon>
        <taxon>Diplogasteromorpha</taxon>
        <taxon>Diplogasteroidea</taxon>
        <taxon>Neodiplogasteridae</taxon>
        <taxon>Pristionchus</taxon>
    </lineage>
</organism>
<feature type="non-terminal residue" evidence="2">
    <location>
        <position position="229"/>
    </location>
</feature>
<feature type="compositionally biased region" description="Acidic residues" evidence="1">
    <location>
        <begin position="187"/>
        <end position="197"/>
    </location>
</feature>
<dbReference type="EMBL" id="BTSX01000002">
    <property type="protein sequence ID" value="GMS84546.1"/>
    <property type="molecule type" value="Genomic_DNA"/>
</dbReference>
<protein>
    <recommendedName>
        <fullName evidence="4">PUB domain-containing protein</fullName>
    </recommendedName>
</protein>
<feature type="region of interest" description="Disordered" evidence="1">
    <location>
        <begin position="161"/>
        <end position="229"/>
    </location>
</feature>
<comment type="caution">
    <text evidence="2">The sequence shown here is derived from an EMBL/GenBank/DDBJ whole genome shotgun (WGS) entry which is preliminary data.</text>
</comment>